<feature type="compositionally biased region" description="Polar residues" evidence="1">
    <location>
        <begin position="19"/>
        <end position="34"/>
    </location>
</feature>
<evidence type="ECO:0000256" key="1">
    <source>
        <dbReference type="SAM" id="MobiDB-lite"/>
    </source>
</evidence>
<protein>
    <submittedName>
        <fullName evidence="2">Uncharacterized protein</fullName>
    </submittedName>
</protein>
<reference evidence="2 3" key="1">
    <citation type="journal article" date="2018" name="PLoS ONE">
        <title>The draft genome of Kipferlia bialata reveals reductive genome evolution in fornicate parasites.</title>
        <authorList>
            <person name="Tanifuji G."/>
            <person name="Takabayashi S."/>
            <person name="Kume K."/>
            <person name="Takagi M."/>
            <person name="Nakayama T."/>
            <person name="Kamikawa R."/>
            <person name="Inagaki Y."/>
            <person name="Hashimoto T."/>
        </authorList>
    </citation>
    <scope>NUCLEOTIDE SEQUENCE [LARGE SCALE GENOMIC DNA]</scope>
    <source>
        <strain evidence="2">NY0173</strain>
    </source>
</reference>
<sequence>IVIGRPIDTTGFTARGVPQSATLFPSQDTTPAQSTEDEPDTL</sequence>
<dbReference type="Proteomes" id="UP000265618">
    <property type="component" value="Unassembled WGS sequence"/>
</dbReference>
<comment type="caution">
    <text evidence="2">The sequence shown here is derived from an EMBL/GenBank/DDBJ whole genome shotgun (WGS) entry which is preliminary data.</text>
</comment>
<evidence type="ECO:0000313" key="3">
    <source>
        <dbReference type="Proteomes" id="UP000265618"/>
    </source>
</evidence>
<dbReference type="EMBL" id="BDIP01009362">
    <property type="protein sequence ID" value="GIQ92290.1"/>
    <property type="molecule type" value="Genomic_DNA"/>
</dbReference>
<gene>
    <name evidence="2" type="ORF">KIPB_015973</name>
</gene>
<feature type="region of interest" description="Disordered" evidence="1">
    <location>
        <begin position="1"/>
        <end position="42"/>
    </location>
</feature>
<organism evidence="2 3">
    <name type="scientific">Kipferlia bialata</name>
    <dbReference type="NCBI Taxonomy" id="797122"/>
    <lineage>
        <taxon>Eukaryota</taxon>
        <taxon>Metamonada</taxon>
        <taxon>Carpediemonas-like organisms</taxon>
        <taxon>Kipferlia</taxon>
    </lineage>
</organism>
<dbReference type="AlphaFoldDB" id="A0A9K3DDH6"/>
<evidence type="ECO:0000313" key="2">
    <source>
        <dbReference type="EMBL" id="GIQ92290.1"/>
    </source>
</evidence>
<feature type="non-terminal residue" evidence="2">
    <location>
        <position position="42"/>
    </location>
</feature>
<feature type="non-terminal residue" evidence="2">
    <location>
        <position position="1"/>
    </location>
</feature>
<name>A0A9K3DDH6_9EUKA</name>
<proteinExistence type="predicted"/>
<keyword evidence="3" id="KW-1185">Reference proteome</keyword>
<accession>A0A9K3DDH6</accession>